<gene>
    <name evidence="2" type="ORF">BO82DRAFT_106362</name>
</gene>
<feature type="transmembrane region" description="Helical" evidence="1">
    <location>
        <begin position="20"/>
        <end position="39"/>
    </location>
</feature>
<reference evidence="2 3" key="1">
    <citation type="submission" date="2016-12" db="EMBL/GenBank/DDBJ databases">
        <title>The genomes of Aspergillus section Nigri reveals drivers in fungal speciation.</title>
        <authorList>
            <consortium name="DOE Joint Genome Institute"/>
            <person name="Vesth T.C."/>
            <person name="Nybo J."/>
            <person name="Theobald S."/>
            <person name="Brandl J."/>
            <person name="Frisvad J.C."/>
            <person name="Nielsen K.F."/>
            <person name="Lyhne E.K."/>
            <person name="Kogle M.E."/>
            <person name="Kuo A."/>
            <person name="Riley R."/>
            <person name="Clum A."/>
            <person name="Nolan M."/>
            <person name="Lipzen A."/>
            <person name="Salamov A."/>
            <person name="Henrissat B."/>
            <person name="Wiebenga A."/>
            <person name="De Vries R.P."/>
            <person name="Grigoriev I.V."/>
            <person name="Mortensen U.H."/>
            <person name="Andersen M.R."/>
            <person name="Baker S.E."/>
        </authorList>
    </citation>
    <scope>NUCLEOTIDE SEQUENCE [LARGE SCALE GENOMIC DNA]</scope>
    <source>
        <strain evidence="2 3">CBS 121591</strain>
    </source>
</reference>
<dbReference type="RefSeq" id="XP_025490853.1">
    <property type="nucleotide sequence ID" value="XM_025629764.1"/>
</dbReference>
<keyword evidence="1" id="KW-0472">Membrane</keyword>
<keyword evidence="1" id="KW-1133">Transmembrane helix</keyword>
<protein>
    <submittedName>
        <fullName evidence="2">Uncharacterized protein</fullName>
    </submittedName>
</protein>
<evidence type="ECO:0000313" key="2">
    <source>
        <dbReference type="EMBL" id="PYH80653.1"/>
    </source>
</evidence>
<keyword evidence="1" id="KW-0812">Transmembrane</keyword>
<keyword evidence="3" id="KW-1185">Reference proteome</keyword>
<dbReference type="GeneID" id="37132505"/>
<evidence type="ECO:0000313" key="3">
    <source>
        <dbReference type="Proteomes" id="UP000248340"/>
    </source>
</evidence>
<organism evidence="2 3">
    <name type="scientific">Aspergillus uvarum CBS 121591</name>
    <dbReference type="NCBI Taxonomy" id="1448315"/>
    <lineage>
        <taxon>Eukaryota</taxon>
        <taxon>Fungi</taxon>
        <taxon>Dikarya</taxon>
        <taxon>Ascomycota</taxon>
        <taxon>Pezizomycotina</taxon>
        <taxon>Eurotiomycetes</taxon>
        <taxon>Eurotiomycetidae</taxon>
        <taxon>Eurotiales</taxon>
        <taxon>Aspergillaceae</taxon>
        <taxon>Aspergillus</taxon>
        <taxon>Aspergillus subgen. Circumdati</taxon>
    </lineage>
</organism>
<name>A0A319CPI0_9EURO</name>
<dbReference type="EMBL" id="KZ821708">
    <property type="protein sequence ID" value="PYH80653.1"/>
    <property type="molecule type" value="Genomic_DNA"/>
</dbReference>
<accession>A0A319CPI0</accession>
<dbReference type="VEuPathDB" id="FungiDB:BO82DRAFT_106362"/>
<dbReference type="AlphaFoldDB" id="A0A319CPI0"/>
<proteinExistence type="predicted"/>
<evidence type="ECO:0000256" key="1">
    <source>
        <dbReference type="SAM" id="Phobius"/>
    </source>
</evidence>
<dbReference type="Proteomes" id="UP000248340">
    <property type="component" value="Unassembled WGS sequence"/>
</dbReference>
<sequence>MTASGNSEKFFPSFSGTRPHGLILVCVVWSRLLPLLYVLTMGPYRSEMLHYGGSK</sequence>